<evidence type="ECO:0000256" key="2">
    <source>
        <dbReference type="PROSITE-ProRule" id="PRU00335"/>
    </source>
</evidence>
<dbReference type="STRING" id="1121316.SAMN02745207_03380"/>
<evidence type="ECO:0000259" key="3">
    <source>
        <dbReference type="PROSITE" id="PS50977"/>
    </source>
</evidence>
<gene>
    <name evidence="4" type="ORF">SAMN02745207_03380</name>
</gene>
<dbReference type="RefSeq" id="WP_073339805.1">
    <property type="nucleotide sequence ID" value="NZ_FQXM01000024.1"/>
</dbReference>
<feature type="DNA-binding region" description="H-T-H motif" evidence="2">
    <location>
        <begin position="29"/>
        <end position="48"/>
    </location>
</feature>
<dbReference type="SUPFAM" id="SSF46689">
    <property type="entry name" value="Homeodomain-like"/>
    <property type="match status" value="1"/>
</dbReference>
<evidence type="ECO:0000313" key="5">
    <source>
        <dbReference type="Proteomes" id="UP000184447"/>
    </source>
</evidence>
<dbReference type="InterPro" id="IPR009057">
    <property type="entry name" value="Homeodomain-like_sf"/>
</dbReference>
<dbReference type="Gene3D" id="1.10.357.10">
    <property type="entry name" value="Tetracycline Repressor, domain 2"/>
    <property type="match status" value="1"/>
</dbReference>
<proteinExistence type="predicted"/>
<dbReference type="AlphaFoldDB" id="A0A1M5X669"/>
<keyword evidence="5" id="KW-1185">Reference proteome</keyword>
<evidence type="ECO:0000313" key="4">
    <source>
        <dbReference type="EMBL" id="SHH95289.1"/>
    </source>
</evidence>
<dbReference type="EMBL" id="FQXM01000024">
    <property type="protein sequence ID" value="SHH95289.1"/>
    <property type="molecule type" value="Genomic_DNA"/>
</dbReference>
<dbReference type="Pfam" id="PF00440">
    <property type="entry name" value="TetR_N"/>
    <property type="match status" value="1"/>
</dbReference>
<keyword evidence="1 2" id="KW-0238">DNA-binding</keyword>
<dbReference type="PANTHER" id="PTHR43479">
    <property type="entry name" value="ACREF/ENVCD OPERON REPRESSOR-RELATED"/>
    <property type="match status" value="1"/>
</dbReference>
<organism evidence="4 5">
    <name type="scientific">Clostridium grantii DSM 8605</name>
    <dbReference type="NCBI Taxonomy" id="1121316"/>
    <lineage>
        <taxon>Bacteria</taxon>
        <taxon>Bacillati</taxon>
        <taxon>Bacillota</taxon>
        <taxon>Clostridia</taxon>
        <taxon>Eubacteriales</taxon>
        <taxon>Clostridiaceae</taxon>
        <taxon>Clostridium</taxon>
    </lineage>
</organism>
<dbReference type="PANTHER" id="PTHR43479:SF11">
    <property type="entry name" value="ACREF_ENVCD OPERON REPRESSOR-RELATED"/>
    <property type="match status" value="1"/>
</dbReference>
<dbReference type="OrthoDB" id="9785164at2"/>
<name>A0A1M5X669_9CLOT</name>
<feature type="domain" description="HTH tetR-type" evidence="3">
    <location>
        <begin position="6"/>
        <end position="66"/>
    </location>
</feature>
<evidence type="ECO:0000256" key="1">
    <source>
        <dbReference type="ARBA" id="ARBA00023125"/>
    </source>
</evidence>
<dbReference type="InterPro" id="IPR050624">
    <property type="entry name" value="HTH-type_Tx_Regulator"/>
</dbReference>
<protein>
    <submittedName>
        <fullName evidence="4">Transcriptional regulator, TetR family</fullName>
    </submittedName>
</protein>
<dbReference type="InterPro" id="IPR001647">
    <property type="entry name" value="HTH_TetR"/>
</dbReference>
<dbReference type="GO" id="GO:0003677">
    <property type="term" value="F:DNA binding"/>
    <property type="evidence" value="ECO:0007669"/>
    <property type="project" value="UniProtKB-UniRule"/>
</dbReference>
<reference evidence="4 5" key="1">
    <citation type="submission" date="2016-11" db="EMBL/GenBank/DDBJ databases">
        <authorList>
            <person name="Jaros S."/>
            <person name="Januszkiewicz K."/>
            <person name="Wedrychowicz H."/>
        </authorList>
    </citation>
    <scope>NUCLEOTIDE SEQUENCE [LARGE SCALE GENOMIC DNA]</scope>
    <source>
        <strain evidence="4 5">DSM 8605</strain>
    </source>
</reference>
<accession>A0A1M5X669</accession>
<dbReference type="Proteomes" id="UP000184447">
    <property type="component" value="Unassembled WGS sequence"/>
</dbReference>
<sequence length="207" mass="24352">MKSNKEKRQDNIKEEARKLFIKKNIEQATFAEIAKNSKVGEATIYRNYPNKGELAMVVAMDYVTDLVNDLEERLSNKKDTHIVKFEKLLDYYIEVFINKPDYFIYMEHFDNFIAHSSEKPSDFNEYEKSLYNIVKVLCDVYSGEKLDNSIDANINVEMAVYTFNITFISLCQKLLLRGKITSTDLRFDAIDELKLMKKIYIDYLKVK</sequence>
<dbReference type="PROSITE" id="PS50977">
    <property type="entry name" value="HTH_TETR_2"/>
    <property type="match status" value="1"/>
</dbReference>